<organism evidence="1 2">
    <name type="scientific">Sphingomonas psychrotolerans</name>
    <dbReference type="NCBI Taxonomy" id="1327635"/>
    <lineage>
        <taxon>Bacteria</taxon>
        <taxon>Pseudomonadati</taxon>
        <taxon>Pseudomonadota</taxon>
        <taxon>Alphaproteobacteria</taxon>
        <taxon>Sphingomonadales</taxon>
        <taxon>Sphingomonadaceae</taxon>
        <taxon>Sphingomonas</taxon>
    </lineage>
</organism>
<accession>A0A2K8MIC9</accession>
<dbReference type="EMBL" id="CP024923">
    <property type="protein sequence ID" value="ATY32754.1"/>
    <property type="molecule type" value="Genomic_DNA"/>
</dbReference>
<proteinExistence type="predicted"/>
<reference evidence="1 2" key="1">
    <citation type="submission" date="2017-11" db="EMBL/GenBank/DDBJ databases">
        <title>Complete genome sequence of Sphingomonas sp. Strain Cra20, a psychrotolerant potential plant growth promoting rhizobacteria.</title>
        <authorList>
            <person name="Luo Y."/>
        </authorList>
    </citation>
    <scope>NUCLEOTIDE SEQUENCE [LARGE SCALE GENOMIC DNA]</scope>
    <source>
        <strain evidence="1 2">Cra20</strain>
    </source>
</reference>
<gene>
    <name evidence="1" type="ORF">CVN68_12850</name>
</gene>
<dbReference type="AlphaFoldDB" id="A0A2K8MIC9"/>
<dbReference type="InterPro" id="IPR036412">
    <property type="entry name" value="HAD-like_sf"/>
</dbReference>
<keyword evidence="2" id="KW-1185">Reference proteome</keyword>
<name>A0A2K8MIC9_9SPHN</name>
<evidence type="ECO:0008006" key="3">
    <source>
        <dbReference type="Google" id="ProtNLM"/>
    </source>
</evidence>
<dbReference type="KEGG" id="sphc:CVN68_12850"/>
<dbReference type="RefSeq" id="WP_100282561.1">
    <property type="nucleotide sequence ID" value="NZ_CP024923.1"/>
</dbReference>
<protein>
    <recommendedName>
        <fullName evidence="3">HAD family hydrolase</fullName>
    </recommendedName>
</protein>
<evidence type="ECO:0000313" key="1">
    <source>
        <dbReference type="EMBL" id="ATY32754.1"/>
    </source>
</evidence>
<dbReference type="OrthoDB" id="7192139at2"/>
<sequence length="211" mass="23105">MKPLLITDCDEVLLHMVRHFGSWLDEAHGIDFTPNGGDFATSMRRRADQALVEREQMWALLDGFFPGEMERQTLVPHAREALAALAEHADIVVLTNLGDHCREHRIAQLATHGIAHRVECNQGPKGPPVARLVAELGAPVAVFVDDLAVHHESVAKHAPQVHRLHMIAEPSLAPDVPPAPAAHARIDDWLEAQRWIEARFAAGLTADATGG</sequence>
<dbReference type="Proteomes" id="UP000229081">
    <property type="component" value="Chromosome"/>
</dbReference>
<dbReference type="SUPFAM" id="SSF56784">
    <property type="entry name" value="HAD-like"/>
    <property type="match status" value="1"/>
</dbReference>
<evidence type="ECO:0000313" key="2">
    <source>
        <dbReference type="Proteomes" id="UP000229081"/>
    </source>
</evidence>